<reference evidence="11 12" key="1">
    <citation type="submission" date="2022-10" db="EMBL/GenBank/DDBJ databases">
        <title>Host association and intracellularity evolved multiple times independently in the Rickettsiales.</title>
        <authorList>
            <person name="Castelli M."/>
            <person name="Nardi T."/>
            <person name="Gammuto L."/>
            <person name="Bellinzona G."/>
            <person name="Sabaneyeva E."/>
            <person name="Potekhin A."/>
            <person name="Serra V."/>
            <person name="Petroni G."/>
            <person name="Sassera D."/>
        </authorList>
    </citation>
    <scope>NUCLEOTIDE SEQUENCE [LARGE SCALE GENOMIC DNA]</scope>
    <source>
        <strain evidence="11 12">Kr 154-4</strain>
    </source>
</reference>
<evidence type="ECO:0000259" key="10">
    <source>
        <dbReference type="Pfam" id="PF12704"/>
    </source>
</evidence>
<keyword evidence="12" id="KW-1185">Reference proteome</keyword>
<proteinExistence type="inferred from homology"/>
<evidence type="ECO:0000256" key="1">
    <source>
        <dbReference type="ARBA" id="ARBA00004651"/>
    </source>
</evidence>
<dbReference type="InterPro" id="IPR003838">
    <property type="entry name" value="ABC3_permease_C"/>
</dbReference>
<dbReference type="PANTHER" id="PTHR30489:SF0">
    <property type="entry name" value="LIPOPROTEIN-RELEASING SYSTEM TRANSMEMBRANE PROTEIN LOLE"/>
    <property type="match status" value="1"/>
</dbReference>
<protein>
    <submittedName>
        <fullName evidence="11">Lipoprotein ABC transporter permease</fullName>
    </submittedName>
</protein>
<dbReference type="NCBIfam" id="TIGR02212">
    <property type="entry name" value="lolCE"/>
    <property type="match status" value="1"/>
</dbReference>
<comment type="subcellular location">
    <subcellularLocation>
        <location evidence="1">Cell membrane</location>
        <topology evidence="1">Multi-pass membrane protein</topology>
    </subcellularLocation>
</comment>
<feature type="domain" description="ABC3 transporter permease C-terminal" evidence="9">
    <location>
        <begin position="275"/>
        <end position="408"/>
    </location>
</feature>
<evidence type="ECO:0000256" key="5">
    <source>
        <dbReference type="ARBA" id="ARBA00022692"/>
    </source>
</evidence>
<sequence length="415" mass="45706">MRSNFVLVVACRYFSAKKNEKFVSLISGFSLLGVTIGVAALIVVTSVMNGFHLELTKNIIGLNGDITITNVDRYITNYDKARQLLNNNNYIKAVVPNIVGQALAIGPRTNSGVLIKGIDINDLQWKKAVLQNVVAGQFGDFSSNNIIAMGSELAYLIGAKIGNKIKLISPNTISTAFGSMPRAKEFTVTAIFNSGMYDYDVATVLMPISAARNFLSFEDNTINLIEVYTKQPEQAELFANEIQAILGEKFKVTSWQKSNRQFLNALAVERITMFTILSLIIVVAAFNIISSLVMLVKDKTKDIAILRTIGASQQQIMLIFICNGMFIGLIGTVVGGILGASFAYNIDNIRLCLERLTDTKIFDAAIYFLYSLPSDVRLEDIILVSVLSIFLCFCATIYPAYKASKLNPVEALRYE</sequence>
<feature type="transmembrane region" description="Helical" evidence="8">
    <location>
        <begin position="22"/>
        <end position="48"/>
    </location>
</feature>
<gene>
    <name evidence="11" type="ORF">Trichorick_00350</name>
</gene>
<keyword evidence="3" id="KW-0813">Transport</keyword>
<dbReference type="Pfam" id="PF12704">
    <property type="entry name" value="MacB_PCD"/>
    <property type="match status" value="1"/>
</dbReference>
<dbReference type="InterPro" id="IPR051447">
    <property type="entry name" value="Lipoprotein-release_system"/>
</dbReference>
<dbReference type="Pfam" id="PF02687">
    <property type="entry name" value="FtsX"/>
    <property type="match status" value="1"/>
</dbReference>
<dbReference type="EMBL" id="CP112932">
    <property type="protein sequence ID" value="WPY00472.1"/>
    <property type="molecule type" value="Genomic_DNA"/>
</dbReference>
<comment type="similarity">
    <text evidence="2">Belongs to the ABC-4 integral membrane protein family. LolC/E subfamily.</text>
</comment>
<evidence type="ECO:0000256" key="6">
    <source>
        <dbReference type="ARBA" id="ARBA00022989"/>
    </source>
</evidence>
<feature type="transmembrane region" description="Helical" evidence="8">
    <location>
        <begin position="317"/>
        <end position="344"/>
    </location>
</feature>
<evidence type="ECO:0000313" key="11">
    <source>
        <dbReference type="EMBL" id="WPY00472.1"/>
    </source>
</evidence>
<dbReference type="InterPro" id="IPR025857">
    <property type="entry name" value="MacB_PCD"/>
</dbReference>
<keyword evidence="6 8" id="KW-1133">Transmembrane helix</keyword>
<keyword evidence="11" id="KW-0449">Lipoprotein</keyword>
<dbReference type="InterPro" id="IPR011925">
    <property type="entry name" value="LolCE_TM"/>
</dbReference>
<evidence type="ECO:0000256" key="8">
    <source>
        <dbReference type="SAM" id="Phobius"/>
    </source>
</evidence>
<evidence type="ECO:0000256" key="7">
    <source>
        <dbReference type="ARBA" id="ARBA00023136"/>
    </source>
</evidence>
<dbReference type="RefSeq" id="WP_323738535.1">
    <property type="nucleotide sequence ID" value="NZ_CP112932.1"/>
</dbReference>
<dbReference type="Proteomes" id="UP001326613">
    <property type="component" value="Chromosome"/>
</dbReference>
<keyword evidence="5 8" id="KW-0812">Transmembrane</keyword>
<feature type="transmembrane region" description="Helical" evidence="8">
    <location>
        <begin position="381"/>
        <end position="401"/>
    </location>
</feature>
<evidence type="ECO:0000256" key="4">
    <source>
        <dbReference type="ARBA" id="ARBA00022475"/>
    </source>
</evidence>
<evidence type="ECO:0000259" key="9">
    <source>
        <dbReference type="Pfam" id="PF02687"/>
    </source>
</evidence>
<name>A0ABZ0UV21_9RICK</name>
<dbReference type="PANTHER" id="PTHR30489">
    <property type="entry name" value="LIPOPROTEIN-RELEASING SYSTEM TRANSMEMBRANE PROTEIN LOLE"/>
    <property type="match status" value="1"/>
</dbReference>
<organism evidence="11 12">
    <name type="scientific">Candidatus Trichorickettsia mobilis</name>
    <dbReference type="NCBI Taxonomy" id="1346319"/>
    <lineage>
        <taxon>Bacteria</taxon>
        <taxon>Pseudomonadati</taxon>
        <taxon>Pseudomonadota</taxon>
        <taxon>Alphaproteobacteria</taxon>
        <taxon>Rickettsiales</taxon>
        <taxon>Rickettsiaceae</taxon>
        <taxon>Rickettsieae</taxon>
        <taxon>Candidatus Trichorickettsia</taxon>
    </lineage>
</organism>
<feature type="transmembrane region" description="Helical" evidence="8">
    <location>
        <begin position="271"/>
        <end position="296"/>
    </location>
</feature>
<keyword evidence="4" id="KW-1003">Cell membrane</keyword>
<evidence type="ECO:0000313" key="12">
    <source>
        <dbReference type="Proteomes" id="UP001326613"/>
    </source>
</evidence>
<feature type="domain" description="MacB-like periplasmic core" evidence="10">
    <location>
        <begin position="28"/>
        <end position="244"/>
    </location>
</feature>
<accession>A0ABZ0UV21</accession>
<evidence type="ECO:0000256" key="2">
    <source>
        <dbReference type="ARBA" id="ARBA00005236"/>
    </source>
</evidence>
<keyword evidence="7 8" id="KW-0472">Membrane</keyword>
<evidence type="ECO:0000256" key="3">
    <source>
        <dbReference type="ARBA" id="ARBA00022448"/>
    </source>
</evidence>